<keyword evidence="4" id="KW-1185">Reference proteome</keyword>
<dbReference type="Proteomes" id="UP001203687">
    <property type="component" value="Unassembled WGS sequence"/>
</dbReference>
<evidence type="ECO:0000313" key="3">
    <source>
        <dbReference type="EMBL" id="MCK8481213.1"/>
    </source>
</evidence>
<dbReference type="EMBL" id="JALPQF010000010">
    <property type="protein sequence ID" value="MCK8481213.1"/>
    <property type="molecule type" value="Genomic_DNA"/>
</dbReference>
<dbReference type="RefSeq" id="WP_248413196.1">
    <property type="nucleotide sequence ID" value="NZ_JALPQF010000010.1"/>
</dbReference>
<gene>
    <name evidence="3" type="ORF">MUY34_11300</name>
</gene>
<protein>
    <submittedName>
        <fullName evidence="3">Uncharacterized protein</fullName>
    </submittedName>
</protein>
<comment type="caution">
    <text evidence="3">The sequence shown here is derived from an EMBL/GenBank/DDBJ whole genome shotgun (WGS) entry which is preliminary data.</text>
</comment>
<reference evidence="3" key="1">
    <citation type="submission" date="2022-04" db="EMBL/GenBank/DDBJ databases">
        <authorList>
            <person name="Ren T."/>
        </authorList>
    </citation>
    <scope>NUCLEOTIDE SEQUENCE</scope>
    <source>
        <strain evidence="3">F63249</strain>
    </source>
</reference>
<evidence type="ECO:0000256" key="2">
    <source>
        <dbReference type="SAM" id="Phobius"/>
    </source>
</evidence>
<name>A0ABT0HA14_9FLAO</name>
<keyword evidence="2" id="KW-1133">Transmembrane helix</keyword>
<feature type="region of interest" description="Disordered" evidence="1">
    <location>
        <begin position="149"/>
        <end position="171"/>
    </location>
</feature>
<evidence type="ECO:0000313" key="4">
    <source>
        <dbReference type="Proteomes" id="UP001203687"/>
    </source>
</evidence>
<feature type="transmembrane region" description="Helical" evidence="2">
    <location>
        <begin position="6"/>
        <end position="22"/>
    </location>
</feature>
<accession>A0ABT0HA14</accession>
<keyword evidence="2" id="KW-0472">Membrane</keyword>
<proteinExistence type="predicted"/>
<keyword evidence="2" id="KW-0812">Transmembrane</keyword>
<organism evidence="3 4">
    <name type="scientific">Psychroserpens algicola</name>
    <dbReference type="NCBI Taxonomy" id="1719034"/>
    <lineage>
        <taxon>Bacteria</taxon>
        <taxon>Pseudomonadati</taxon>
        <taxon>Bacteroidota</taxon>
        <taxon>Flavobacteriia</taxon>
        <taxon>Flavobacteriales</taxon>
        <taxon>Flavobacteriaceae</taxon>
        <taxon>Psychroserpens</taxon>
    </lineage>
</organism>
<evidence type="ECO:0000256" key="1">
    <source>
        <dbReference type="SAM" id="MobiDB-lite"/>
    </source>
</evidence>
<sequence length="171" mass="18866">MKKLVPIILGFILGAIAMYFYFHNIKNEEDMSNTPTPKGIINPSQIQALTEAYNPRYDTISNKFFAGVKGGDNRSSWYSLEDLRNFLTIAEDSAKASGYTMTGVRLYLGAHPQVGDVPGYTTMLFVPTGYEHTAEGNMLNMYLQPTNHDLPGANGLDMGEDGDPPSSNYPQ</sequence>